<dbReference type="EMBL" id="DS268444">
    <property type="protein sequence ID" value="EFP01815.1"/>
    <property type="molecule type" value="Genomic_DNA"/>
</dbReference>
<evidence type="ECO:0000313" key="2">
    <source>
        <dbReference type="EMBL" id="EFP01815.1"/>
    </source>
</evidence>
<keyword evidence="1" id="KW-0472">Membrane</keyword>
<reference evidence="2" key="1">
    <citation type="submission" date="2007-07" db="EMBL/GenBank/DDBJ databases">
        <title>PCAP assembly of the Caenorhabditis remanei genome.</title>
        <authorList>
            <consortium name="The Caenorhabditis remanei Sequencing Consortium"/>
            <person name="Wilson R.K."/>
        </authorList>
    </citation>
    <scope>NUCLEOTIDE SEQUENCE [LARGE SCALE GENOMIC DNA]</scope>
    <source>
        <strain evidence="2">PB4641</strain>
    </source>
</reference>
<dbReference type="HOGENOM" id="CLU_2087063_0_0_1"/>
<dbReference type="InParanoid" id="E3MH21"/>
<organism evidence="3">
    <name type="scientific">Caenorhabditis remanei</name>
    <name type="common">Caenorhabditis vulgaris</name>
    <dbReference type="NCBI Taxonomy" id="31234"/>
    <lineage>
        <taxon>Eukaryota</taxon>
        <taxon>Metazoa</taxon>
        <taxon>Ecdysozoa</taxon>
        <taxon>Nematoda</taxon>
        <taxon>Chromadorea</taxon>
        <taxon>Rhabditida</taxon>
        <taxon>Rhabditina</taxon>
        <taxon>Rhabditomorpha</taxon>
        <taxon>Rhabditoidea</taxon>
        <taxon>Rhabditidae</taxon>
        <taxon>Peloderinae</taxon>
        <taxon>Caenorhabditis</taxon>
    </lineage>
</organism>
<sequence length="117" mass="13429">MGYAPKDRCELLEEEIKIKPVNKSIKMEILQWFPLTVSIFLFNQQLLCGPQADLLKSKFINSFHAQFVTVPFLIINTYISAQIYLKISKLRPEYDGDDLYEVTYGGDSSSTKKIDVS</sequence>
<evidence type="ECO:0000256" key="1">
    <source>
        <dbReference type="SAM" id="Phobius"/>
    </source>
</evidence>
<dbReference type="Proteomes" id="UP000008281">
    <property type="component" value="Unassembled WGS sequence"/>
</dbReference>
<proteinExistence type="predicted"/>
<accession>E3MH21</accession>
<dbReference type="AlphaFoldDB" id="E3MH21"/>
<protein>
    <submittedName>
        <fullName evidence="2">Uncharacterized protein</fullName>
    </submittedName>
</protein>
<name>E3MH21_CAERE</name>
<feature type="transmembrane region" description="Helical" evidence="1">
    <location>
        <begin position="29"/>
        <end position="47"/>
    </location>
</feature>
<keyword evidence="1" id="KW-0812">Transmembrane</keyword>
<feature type="transmembrane region" description="Helical" evidence="1">
    <location>
        <begin position="67"/>
        <end position="85"/>
    </location>
</feature>
<evidence type="ECO:0000313" key="3">
    <source>
        <dbReference type="Proteomes" id="UP000008281"/>
    </source>
</evidence>
<keyword evidence="3" id="KW-1185">Reference proteome</keyword>
<gene>
    <name evidence="2" type="ORF">CRE_23355</name>
</gene>
<keyword evidence="1" id="KW-1133">Transmembrane helix</keyword>
<dbReference type="OrthoDB" id="10639368at2759"/>